<reference evidence="2" key="1">
    <citation type="submission" date="2021-10" db="EMBL/GenBank/DDBJ databases">
        <title>Collection of gut derived symbiotic bacterial strains cultured from healthy donors.</title>
        <authorList>
            <person name="Lin H."/>
            <person name="Littmann E."/>
            <person name="Claire K."/>
            <person name="Pamer E."/>
        </authorList>
    </citation>
    <scope>NUCLEOTIDE SEQUENCE</scope>
    <source>
        <strain evidence="2">MSK.23.4</strain>
    </source>
</reference>
<keyword evidence="2" id="KW-0378">Hydrolase</keyword>
<dbReference type="Gene3D" id="3.40.50.1820">
    <property type="entry name" value="alpha/beta hydrolase"/>
    <property type="match status" value="1"/>
</dbReference>
<keyword evidence="1" id="KW-0812">Transmembrane</keyword>
<accession>A0AAJ1EQX6</accession>
<sequence length="73" mass="8724">CTEELLKIYDYVKGKYEKISLWACSLGAFFSLLAYQCVKFNQCLFLSPVVDMQRLIENMMIWFEINEEKLKEQ</sequence>
<comment type="caution">
    <text evidence="2">The sequence shown here is derived from an EMBL/GenBank/DDBJ whole genome shotgun (WGS) entry which is preliminary data.</text>
</comment>
<gene>
    <name evidence="2" type="ORF">LIQ10_21225</name>
</gene>
<keyword evidence="1" id="KW-1133">Transmembrane helix</keyword>
<dbReference type="Proteomes" id="UP001297422">
    <property type="component" value="Unassembled WGS sequence"/>
</dbReference>
<dbReference type="GO" id="GO:0016787">
    <property type="term" value="F:hydrolase activity"/>
    <property type="evidence" value="ECO:0007669"/>
    <property type="project" value="UniProtKB-KW"/>
</dbReference>
<dbReference type="AlphaFoldDB" id="A0AAJ1EQX6"/>
<keyword evidence="1" id="KW-0472">Membrane</keyword>
<dbReference type="SUPFAM" id="SSF53474">
    <property type="entry name" value="alpha/beta-Hydrolases"/>
    <property type="match status" value="1"/>
</dbReference>
<feature type="transmembrane region" description="Helical" evidence="1">
    <location>
        <begin position="19"/>
        <end position="38"/>
    </location>
</feature>
<proteinExistence type="predicted"/>
<dbReference type="InterPro" id="IPR029058">
    <property type="entry name" value="AB_hydrolase_fold"/>
</dbReference>
<feature type="non-terminal residue" evidence="2">
    <location>
        <position position="1"/>
    </location>
</feature>
<evidence type="ECO:0000256" key="1">
    <source>
        <dbReference type="SAM" id="Phobius"/>
    </source>
</evidence>
<evidence type="ECO:0000313" key="3">
    <source>
        <dbReference type="Proteomes" id="UP001297422"/>
    </source>
</evidence>
<feature type="non-terminal residue" evidence="2">
    <location>
        <position position="73"/>
    </location>
</feature>
<name>A0AAJ1EQX6_MEDGN</name>
<organism evidence="2 3">
    <name type="scientific">Mediterraneibacter gnavus</name>
    <name type="common">Ruminococcus gnavus</name>
    <dbReference type="NCBI Taxonomy" id="33038"/>
    <lineage>
        <taxon>Bacteria</taxon>
        <taxon>Bacillati</taxon>
        <taxon>Bacillota</taxon>
        <taxon>Clostridia</taxon>
        <taxon>Lachnospirales</taxon>
        <taxon>Lachnospiraceae</taxon>
        <taxon>Mediterraneibacter</taxon>
    </lineage>
</organism>
<protein>
    <submittedName>
        <fullName evidence="2">Alpha/beta hydrolase</fullName>
    </submittedName>
</protein>
<evidence type="ECO:0000313" key="2">
    <source>
        <dbReference type="EMBL" id="MCB5496204.1"/>
    </source>
</evidence>
<dbReference type="EMBL" id="JAJBNC010000510">
    <property type="protein sequence ID" value="MCB5496204.1"/>
    <property type="molecule type" value="Genomic_DNA"/>
</dbReference>